<dbReference type="AlphaFoldDB" id="A0A4Q7Y275"/>
<accession>A0A4Q7Y275</accession>
<dbReference type="RefSeq" id="WP_130425100.1">
    <property type="nucleotide sequence ID" value="NZ_SHKW01000007.1"/>
</dbReference>
<gene>
    <name evidence="2" type="ORF">BDD14_6397</name>
</gene>
<name>A0A4Q7Y275_9BACT</name>
<dbReference type="SUPFAM" id="SSF54427">
    <property type="entry name" value="NTF2-like"/>
    <property type="match status" value="1"/>
</dbReference>
<dbReference type="OrthoDB" id="2988503at2"/>
<evidence type="ECO:0000313" key="2">
    <source>
        <dbReference type="EMBL" id="RZU29779.1"/>
    </source>
</evidence>
<keyword evidence="2" id="KW-0413">Isomerase</keyword>
<dbReference type="Pfam" id="PF12680">
    <property type="entry name" value="SnoaL_2"/>
    <property type="match status" value="1"/>
</dbReference>
<proteinExistence type="predicted"/>
<dbReference type="InterPro" id="IPR037401">
    <property type="entry name" value="SnoaL-like"/>
</dbReference>
<sequence length="150" mass="17360">MYHAIVKRIARKNFERVNQKDFDALVKDCVLDIHHRFYGSHALSGERHDREAVRRWFERLGRLGPGLTLTVHDVWVKGLPHDTTIIMRWSAKDTLIDGSPYRNHGVHILKMRWFKIVDIDAYEDSQAVTENLKLQAAHGIQEAAEPPIVS</sequence>
<evidence type="ECO:0000313" key="3">
    <source>
        <dbReference type="Proteomes" id="UP000292958"/>
    </source>
</evidence>
<protein>
    <submittedName>
        <fullName evidence="2">Ketosteroid isomerase-like protein</fullName>
    </submittedName>
</protein>
<reference evidence="2 3" key="1">
    <citation type="submission" date="2019-02" db="EMBL/GenBank/DDBJ databases">
        <title>Genomic Encyclopedia of Archaeal and Bacterial Type Strains, Phase II (KMG-II): from individual species to whole genera.</title>
        <authorList>
            <person name="Goeker M."/>
        </authorList>
    </citation>
    <scope>NUCLEOTIDE SEQUENCE [LARGE SCALE GENOMIC DNA]</scope>
    <source>
        <strain evidence="2 3">DSM 18101</strain>
    </source>
</reference>
<dbReference type="Gene3D" id="3.10.450.50">
    <property type="match status" value="1"/>
</dbReference>
<dbReference type="GO" id="GO:0016853">
    <property type="term" value="F:isomerase activity"/>
    <property type="evidence" value="ECO:0007669"/>
    <property type="project" value="UniProtKB-KW"/>
</dbReference>
<dbReference type="InterPro" id="IPR032710">
    <property type="entry name" value="NTF2-like_dom_sf"/>
</dbReference>
<feature type="domain" description="SnoaL-like" evidence="1">
    <location>
        <begin position="11"/>
        <end position="118"/>
    </location>
</feature>
<comment type="caution">
    <text evidence="2">The sequence shown here is derived from an EMBL/GenBank/DDBJ whole genome shotgun (WGS) entry which is preliminary data.</text>
</comment>
<organism evidence="2 3">
    <name type="scientific">Edaphobacter modestus</name>
    <dbReference type="NCBI Taxonomy" id="388466"/>
    <lineage>
        <taxon>Bacteria</taxon>
        <taxon>Pseudomonadati</taxon>
        <taxon>Acidobacteriota</taxon>
        <taxon>Terriglobia</taxon>
        <taxon>Terriglobales</taxon>
        <taxon>Acidobacteriaceae</taxon>
        <taxon>Edaphobacter</taxon>
    </lineage>
</organism>
<evidence type="ECO:0000259" key="1">
    <source>
        <dbReference type="Pfam" id="PF12680"/>
    </source>
</evidence>
<dbReference type="EMBL" id="SHKW01000007">
    <property type="protein sequence ID" value="RZU29779.1"/>
    <property type="molecule type" value="Genomic_DNA"/>
</dbReference>
<dbReference type="Proteomes" id="UP000292958">
    <property type="component" value="Unassembled WGS sequence"/>
</dbReference>
<keyword evidence="3" id="KW-1185">Reference proteome</keyword>